<evidence type="ECO:0000259" key="1">
    <source>
        <dbReference type="PROSITE" id="PS51160"/>
    </source>
</evidence>
<name>Q1EHY2_9ZZZZ</name>
<dbReference type="Gene3D" id="3.30.70.100">
    <property type="match status" value="1"/>
</dbReference>
<dbReference type="SUPFAM" id="SSF54975">
    <property type="entry name" value="Acylphosphatase/BLUF domain-like"/>
    <property type="match status" value="1"/>
</dbReference>
<dbReference type="InterPro" id="IPR017968">
    <property type="entry name" value="Acylphosphatase_CS"/>
</dbReference>
<proteinExistence type="predicted"/>
<dbReference type="PROSITE" id="PS00150">
    <property type="entry name" value="ACYLPHOSPHATASE_1"/>
    <property type="match status" value="1"/>
</dbReference>
<gene>
    <name evidence="2" type="ORF">10D02-23</name>
</gene>
<dbReference type="PRINTS" id="PR00112">
    <property type="entry name" value="ACYLPHPHTASE"/>
</dbReference>
<dbReference type="PROSITE" id="PS51160">
    <property type="entry name" value="ACYLPHOSPHATASE_3"/>
    <property type="match status" value="1"/>
</dbReference>
<protein>
    <submittedName>
        <fullName evidence="2">Acylphosphatase</fullName>
    </submittedName>
</protein>
<dbReference type="AlphaFoldDB" id="Q1EHY2"/>
<accession>Q1EHY2</accession>
<dbReference type="PANTHER" id="PTHR47268:SF4">
    <property type="entry name" value="ACYLPHOSPHATASE"/>
    <property type="match status" value="1"/>
</dbReference>
<dbReference type="EMBL" id="AM270418">
    <property type="protein sequence ID" value="CAK32557.1"/>
    <property type="molecule type" value="Genomic_DNA"/>
</dbReference>
<evidence type="ECO:0000313" key="2">
    <source>
        <dbReference type="EMBL" id="CAK32557.1"/>
    </source>
</evidence>
<dbReference type="PROSITE" id="PS00151">
    <property type="entry name" value="ACYLPHOSPHATASE_2"/>
    <property type="match status" value="1"/>
</dbReference>
<dbReference type="InterPro" id="IPR020456">
    <property type="entry name" value="Acylphosphatase"/>
</dbReference>
<dbReference type="GO" id="GO:0003998">
    <property type="term" value="F:acylphosphatase activity"/>
    <property type="evidence" value="ECO:0007669"/>
    <property type="project" value="InterPro"/>
</dbReference>
<feature type="domain" description="Acylphosphatase-like" evidence="1">
    <location>
        <begin position="8"/>
        <end position="94"/>
    </location>
</feature>
<reference evidence="2" key="1">
    <citation type="submission" date="2006-06" db="EMBL/GenBank/DDBJ databases">
        <title>Construction and analysis of a metagenomic library from a deep-sea sediment of east Pacific nodule Province.</title>
        <authorList>
            <person name="Xu M."/>
            <person name="Xiao X."/>
            <person name="Wang F."/>
        </authorList>
    </citation>
    <scope>NUCLEOTIDE SEQUENCE</scope>
</reference>
<dbReference type="PANTHER" id="PTHR47268">
    <property type="entry name" value="ACYLPHOSPHATASE"/>
    <property type="match status" value="1"/>
</dbReference>
<dbReference type="InterPro" id="IPR036046">
    <property type="entry name" value="Acylphosphatase-like_dom_sf"/>
</dbReference>
<dbReference type="InterPro" id="IPR001792">
    <property type="entry name" value="Acylphosphatase-like_dom"/>
</dbReference>
<dbReference type="Pfam" id="PF00708">
    <property type="entry name" value="Acylphosphatase"/>
    <property type="match status" value="1"/>
</dbReference>
<organism evidence="2">
    <name type="scientific">uncultured organism</name>
    <dbReference type="NCBI Taxonomy" id="155900"/>
    <lineage>
        <taxon>unclassified sequences</taxon>
        <taxon>environmental samples</taxon>
    </lineage>
</organism>
<sequence>MPEEIVKRVRVVISGRVQGVWFRGWTVDEATARGLSGWVRNCRDGTVEAVLEGVPEAVDAMVEACRTGPPAARVVHVEPFAHDDPVAPGFHSRPTA</sequence>